<evidence type="ECO:0000256" key="1">
    <source>
        <dbReference type="SAM" id="MobiDB-lite"/>
    </source>
</evidence>
<dbReference type="InterPro" id="IPR011042">
    <property type="entry name" value="6-blade_b-propeller_TolB-like"/>
</dbReference>
<gene>
    <name evidence="3" type="ORF">A2648_01040</name>
</gene>
<sequence>MSRTTFTILVIILTLVALAGGVWFFFIYQPPTGTIKNIGTEILDRLPFGGGFGNNSPETNTSGTGNNDTSINGGETRNTSAGGATSGALKIRMLSQIPVAGFGLSETSSTTGVRYLERASGNVYEIGPEEAKARRITNTTIPRIYEALFTQNGGGVIIRYLRDDNKTIETYSASIPVIAQSPGQTGDQAKELKGIFFPQNIPTISVSPDGKKIFYIVGFGGGSLGFVSDPLNGNRQQIFNSPLAEWLSSWQQEKTITLSTKPSGGIPGYSFSLTPATKAFEKVAHGPGITTRLSPNGNLMLFGDAGETGITLAVYDIKNEKIISLGVRTLPEKCDWATDSSKIYCAVPINIPLIKLPDAWYQGQFFFSDRIWLINPTDGASAMLFDLAQETGERIDAINLLVSKNESNLFFINKADQSLWSIKL</sequence>
<keyword evidence="2" id="KW-0472">Membrane</keyword>
<accession>A0A1G2CSE5</accession>
<feature type="transmembrane region" description="Helical" evidence="2">
    <location>
        <begin position="6"/>
        <end position="28"/>
    </location>
</feature>
<dbReference type="EMBL" id="MHLH01000008">
    <property type="protein sequence ID" value="OGZ04314.1"/>
    <property type="molecule type" value="Genomic_DNA"/>
</dbReference>
<evidence type="ECO:0000313" key="3">
    <source>
        <dbReference type="EMBL" id="OGZ04314.1"/>
    </source>
</evidence>
<protein>
    <submittedName>
        <fullName evidence="3">Uncharacterized protein</fullName>
    </submittedName>
</protein>
<dbReference type="Proteomes" id="UP000178841">
    <property type="component" value="Unassembled WGS sequence"/>
</dbReference>
<keyword evidence="2" id="KW-0812">Transmembrane</keyword>
<feature type="region of interest" description="Disordered" evidence="1">
    <location>
        <begin position="49"/>
        <end position="83"/>
    </location>
</feature>
<dbReference type="AlphaFoldDB" id="A0A1G2CSE5"/>
<comment type="caution">
    <text evidence="3">The sequence shown here is derived from an EMBL/GenBank/DDBJ whole genome shotgun (WGS) entry which is preliminary data.</text>
</comment>
<dbReference type="STRING" id="1798657.A2648_01040"/>
<evidence type="ECO:0000256" key="2">
    <source>
        <dbReference type="SAM" id="Phobius"/>
    </source>
</evidence>
<dbReference type="Gene3D" id="2.120.10.30">
    <property type="entry name" value="TolB, C-terminal domain"/>
    <property type="match status" value="1"/>
</dbReference>
<keyword evidence="2" id="KW-1133">Transmembrane helix</keyword>
<evidence type="ECO:0000313" key="4">
    <source>
        <dbReference type="Proteomes" id="UP000178841"/>
    </source>
</evidence>
<name>A0A1G2CSE5_9BACT</name>
<reference evidence="3 4" key="1">
    <citation type="journal article" date="2016" name="Nat. Commun.">
        <title>Thousands of microbial genomes shed light on interconnected biogeochemical processes in an aquifer system.</title>
        <authorList>
            <person name="Anantharaman K."/>
            <person name="Brown C.T."/>
            <person name="Hug L.A."/>
            <person name="Sharon I."/>
            <person name="Castelle C.J."/>
            <person name="Probst A.J."/>
            <person name="Thomas B.C."/>
            <person name="Singh A."/>
            <person name="Wilkins M.J."/>
            <person name="Karaoz U."/>
            <person name="Brodie E.L."/>
            <person name="Williams K.H."/>
            <person name="Hubbard S.S."/>
            <person name="Banfield J.F."/>
        </authorList>
    </citation>
    <scope>NUCLEOTIDE SEQUENCE [LARGE SCALE GENOMIC DNA]</scope>
</reference>
<dbReference type="SUPFAM" id="SSF69304">
    <property type="entry name" value="Tricorn protease N-terminal domain"/>
    <property type="match status" value="1"/>
</dbReference>
<organism evidence="3 4">
    <name type="scientific">Candidatus Lloydbacteria bacterium RIFCSPHIGHO2_01_FULL_41_20</name>
    <dbReference type="NCBI Taxonomy" id="1798657"/>
    <lineage>
        <taxon>Bacteria</taxon>
        <taxon>Candidatus Lloydiibacteriota</taxon>
    </lineage>
</organism>
<feature type="compositionally biased region" description="Low complexity" evidence="1">
    <location>
        <begin position="59"/>
        <end position="74"/>
    </location>
</feature>
<proteinExistence type="predicted"/>